<feature type="region of interest" description="Disordered" evidence="1">
    <location>
        <begin position="205"/>
        <end position="231"/>
    </location>
</feature>
<name>A0A0N4T032_BRUPA</name>
<keyword evidence="3" id="KW-1185">Reference proteome</keyword>
<protein>
    <submittedName>
        <fullName evidence="2 4">Uncharacterized protein</fullName>
    </submittedName>
</protein>
<feature type="compositionally biased region" description="Polar residues" evidence="1">
    <location>
        <begin position="337"/>
        <end position="347"/>
    </location>
</feature>
<evidence type="ECO:0000313" key="3">
    <source>
        <dbReference type="Proteomes" id="UP000278627"/>
    </source>
</evidence>
<evidence type="ECO:0000313" key="2">
    <source>
        <dbReference type="EMBL" id="VDN82619.1"/>
    </source>
</evidence>
<accession>A0A0N4T032</accession>
<gene>
    <name evidence="2" type="ORF">BPAG_LOCUS1433</name>
</gene>
<sequence length="369" mass="40023">MKEIKKNQCTCTCSCIPQTEKDKNTATSAESSTWTIAEETTYNTEIWKTDKTSKHHSEEHKGTKPSTYILMSTTQAINENDIEEKILEELEKIIQHQELGEKGKTTYMEASVSPSASTGLPGLGLSMTPFSIPESSVSMKSTVSANETGIEGRIQEEEEEEEYKKLGEKGETTYMEASVSPSAGTGLPGLGLSMTPFSIPESSVSMKSTVSANETGIEERIQEEEEEEEYKKLGEKGETTYMEASVSPSAGTGLPGLGLSMTPFSMPESSVSMKSTVSANETGVEGRIQEEEEEEEYKKLGEKGETTYMEASVSPSAGTGLPGLGLSMTPFSIPESSVSMKSTVSANETGIEGRIQEEEEEQEYKKLGE</sequence>
<evidence type="ECO:0000313" key="4">
    <source>
        <dbReference type="WBParaSite" id="BPAG_0000143201-mRNA-1"/>
    </source>
</evidence>
<reference evidence="4" key="1">
    <citation type="submission" date="2017-02" db="UniProtKB">
        <authorList>
            <consortium name="WormBaseParasite"/>
        </authorList>
    </citation>
    <scope>IDENTIFICATION</scope>
</reference>
<dbReference type="EMBL" id="UZAD01000111">
    <property type="protein sequence ID" value="VDN82619.1"/>
    <property type="molecule type" value="Genomic_DNA"/>
</dbReference>
<dbReference type="AlphaFoldDB" id="A0A0N4T032"/>
<evidence type="ECO:0000256" key="1">
    <source>
        <dbReference type="SAM" id="MobiDB-lite"/>
    </source>
</evidence>
<dbReference type="WBParaSite" id="BPAG_0000143201-mRNA-1">
    <property type="protein sequence ID" value="BPAG_0000143201-mRNA-1"/>
    <property type="gene ID" value="BPAG_0000143201"/>
</dbReference>
<dbReference type="Proteomes" id="UP000278627">
    <property type="component" value="Unassembled WGS sequence"/>
</dbReference>
<feature type="region of interest" description="Disordered" evidence="1">
    <location>
        <begin position="273"/>
        <end position="299"/>
    </location>
</feature>
<feature type="region of interest" description="Disordered" evidence="1">
    <location>
        <begin position="337"/>
        <end position="369"/>
    </location>
</feature>
<proteinExistence type="predicted"/>
<reference evidence="2 3" key="2">
    <citation type="submission" date="2018-11" db="EMBL/GenBank/DDBJ databases">
        <authorList>
            <consortium name="Pathogen Informatics"/>
        </authorList>
    </citation>
    <scope>NUCLEOTIDE SEQUENCE [LARGE SCALE GENOMIC DNA]</scope>
</reference>
<organism evidence="4">
    <name type="scientific">Brugia pahangi</name>
    <name type="common">Filarial nematode worm</name>
    <dbReference type="NCBI Taxonomy" id="6280"/>
    <lineage>
        <taxon>Eukaryota</taxon>
        <taxon>Metazoa</taxon>
        <taxon>Ecdysozoa</taxon>
        <taxon>Nematoda</taxon>
        <taxon>Chromadorea</taxon>
        <taxon>Rhabditida</taxon>
        <taxon>Spirurina</taxon>
        <taxon>Spiruromorpha</taxon>
        <taxon>Filarioidea</taxon>
        <taxon>Onchocercidae</taxon>
        <taxon>Brugia</taxon>
    </lineage>
</organism>